<feature type="domain" description="Glycosyl hydrolase family 92" evidence="1">
    <location>
        <begin position="14"/>
        <end position="170"/>
    </location>
</feature>
<dbReference type="EMBL" id="MLYV02000256">
    <property type="protein sequence ID" value="PSS29755.1"/>
    <property type="molecule type" value="Genomic_DNA"/>
</dbReference>
<keyword evidence="3" id="KW-1185">Reference proteome</keyword>
<gene>
    <name evidence="2" type="ORF">PHLCEN_2v2903</name>
</gene>
<sequence>MYCKKPTKWAIVDSDTYFSKGYFTAGNEPSFAMPWAYHYANRPDLSALRVRNVVYGNFGTGINGIPGNDDSGAMAALLTFHLLGLYPVPATRQLLIGSPFVSSYSLSNNLFGTTTNVTVQGFDTASLSASQANGTSLYVNNILINGVTSASLCWISFDDITGGGNIVIEVDGDAEAAATRGCGAGPNALPSSLETGGF</sequence>
<dbReference type="Proteomes" id="UP000186601">
    <property type="component" value="Unassembled WGS sequence"/>
</dbReference>
<dbReference type="GO" id="GO:0005634">
    <property type="term" value="C:nucleus"/>
    <property type="evidence" value="ECO:0007669"/>
    <property type="project" value="TreeGrafter"/>
</dbReference>
<dbReference type="PANTHER" id="PTHR12143">
    <property type="entry name" value="PEPTIDE N-GLYCANASE PNGASE -RELATED"/>
    <property type="match status" value="1"/>
</dbReference>
<dbReference type="GO" id="GO:0000224">
    <property type="term" value="F:peptide-N4-(N-acetyl-beta-glucosaminyl)asparagine amidase activity"/>
    <property type="evidence" value="ECO:0007669"/>
    <property type="project" value="TreeGrafter"/>
</dbReference>
<accession>A0A2R6RIB7</accession>
<dbReference type="Pfam" id="PF07971">
    <property type="entry name" value="Glyco_hydro_92"/>
    <property type="match status" value="1"/>
</dbReference>
<organism evidence="2 3">
    <name type="scientific">Hermanssonia centrifuga</name>
    <dbReference type="NCBI Taxonomy" id="98765"/>
    <lineage>
        <taxon>Eukaryota</taxon>
        <taxon>Fungi</taxon>
        <taxon>Dikarya</taxon>
        <taxon>Basidiomycota</taxon>
        <taxon>Agaricomycotina</taxon>
        <taxon>Agaricomycetes</taxon>
        <taxon>Polyporales</taxon>
        <taxon>Meruliaceae</taxon>
        <taxon>Hermanssonia</taxon>
    </lineage>
</organism>
<reference evidence="2 3" key="1">
    <citation type="submission" date="2018-02" db="EMBL/GenBank/DDBJ databases">
        <title>Genome sequence of the basidiomycete white-rot fungus Phlebia centrifuga.</title>
        <authorList>
            <person name="Granchi Z."/>
            <person name="Peng M."/>
            <person name="de Vries R.P."/>
            <person name="Hilden K."/>
            <person name="Makela M.R."/>
            <person name="Grigoriev I."/>
            <person name="Riley R."/>
        </authorList>
    </citation>
    <scope>NUCLEOTIDE SEQUENCE [LARGE SCALE GENOMIC DNA]</scope>
    <source>
        <strain evidence="2 3">FBCC195</strain>
    </source>
</reference>
<dbReference type="InterPro" id="IPR012939">
    <property type="entry name" value="Glyco_hydro_92"/>
</dbReference>
<dbReference type="GO" id="GO:0005829">
    <property type="term" value="C:cytosol"/>
    <property type="evidence" value="ECO:0007669"/>
    <property type="project" value="TreeGrafter"/>
</dbReference>
<proteinExistence type="predicted"/>
<dbReference type="InterPro" id="IPR050883">
    <property type="entry name" value="PNGase"/>
</dbReference>
<dbReference type="Gene3D" id="3.30.2080.10">
    <property type="entry name" value="GH92 mannosidase domain"/>
    <property type="match status" value="1"/>
</dbReference>
<evidence type="ECO:0000313" key="3">
    <source>
        <dbReference type="Proteomes" id="UP000186601"/>
    </source>
</evidence>
<dbReference type="PANTHER" id="PTHR12143:SF25">
    <property type="entry name" value="FAMILY PROTEIN, PUTATIVE (AFU_ORTHOLOGUE AFUA_1G10790)-RELATED"/>
    <property type="match status" value="1"/>
</dbReference>
<evidence type="ECO:0000313" key="2">
    <source>
        <dbReference type="EMBL" id="PSS29755.1"/>
    </source>
</evidence>
<name>A0A2R6RIB7_9APHY</name>
<dbReference type="AlphaFoldDB" id="A0A2R6RIB7"/>
<dbReference type="STRING" id="98765.A0A2R6RIB7"/>
<dbReference type="GO" id="GO:0006516">
    <property type="term" value="P:glycoprotein catabolic process"/>
    <property type="evidence" value="ECO:0007669"/>
    <property type="project" value="TreeGrafter"/>
</dbReference>
<dbReference type="OrthoDB" id="449263at2759"/>
<comment type="caution">
    <text evidence="2">The sequence shown here is derived from an EMBL/GenBank/DDBJ whole genome shotgun (WGS) entry which is preliminary data.</text>
</comment>
<protein>
    <recommendedName>
        <fullName evidence="1">Glycosyl hydrolase family 92 domain-containing protein</fullName>
    </recommendedName>
</protein>
<evidence type="ECO:0000259" key="1">
    <source>
        <dbReference type="Pfam" id="PF07971"/>
    </source>
</evidence>